<feature type="region of interest" description="Disordered" evidence="1">
    <location>
        <begin position="508"/>
        <end position="659"/>
    </location>
</feature>
<evidence type="ECO:0000313" key="3">
    <source>
        <dbReference type="Proteomes" id="UP000521943"/>
    </source>
</evidence>
<feature type="compositionally biased region" description="Polar residues" evidence="1">
    <location>
        <begin position="508"/>
        <end position="518"/>
    </location>
</feature>
<dbReference type="Proteomes" id="UP000521943">
    <property type="component" value="Unassembled WGS sequence"/>
</dbReference>
<feature type="compositionally biased region" description="Low complexity" evidence="1">
    <location>
        <begin position="297"/>
        <end position="308"/>
    </location>
</feature>
<sequence>MAPNGWATPEKTALLTGLLPEYEKCQVTRQYKPFWTILYSTYLKEFPLINDVFEGKTLNELDEGQMAIYTLALEKLQSRLREWYRWRCNARSRKIAAVVPAKILKSIYSPRTRGPKAYEAYAKLYPEEVREAQHAACQEEGLEGKKKLPQWHVVCKELYTNASEEKLKAVDDLVEVMGKEKDNVEDAPTDTKKYIQVLPTILKAAVEPAVRRAGLMALITLVGPTPESHGKIRAWTLQFGDKEDTPLFSSSWVDHDILYVEAVARFAKRYVFSQQGKGVDPAQDDKDIPRPSPAEPAPGKSKSPVGGSSDKELPPEAPLLDDADLVNPSHGPASQLFPFPLSSTSAGSSPLLDDGDLDESVDPGHRPASQLFPFPLSSTSAGSSLLLDYGDLDASTTSSTNTGKNLLLPDGYREESINRDFTAHLRLPSPPRLPERFKELGPLSDISSDEWSNINKSLEGCISFNYGLGGSDSGCALENTSLISMNHATSLPGPPLDLSLMGQLANQSTTSFPTQPWNRDTHTIPHNDTVSHTQMTFPGEYRNSSRPTTESAGTTPPIEPAPSPQLNQTTPIYTERSTFDNTRLSPFSQVGISGLDPPESSSSADDGHQTTLANAHSGPTKTSDSAEHTTSNLVLPDPLNQTNSPTTNPPLGPVENPSQSLVHGDVHIPNPGTVHIKTLVTSRRLSLLLLPQSLLRKRRLAPKRLVLPLPFLPHCRRHRILTNLGPPLLLRPLTPHPLAKLPDVPQPPQTSQFKVVAEAASLPQHTELALSIESEPVAHPALSPVNATASGASSASPALSQASLTPPTNEIQSAHPTPSGGFRGDRHWARSRFPRPTGDLRDTSLGSEWVALVDKWSDLEQSLGFGKLSKGSMPVKGRPEEWTRWTNKSAHGARNHSRPPFIDDPAEIGISITKWWSSIQPAFRASNGTMPAPVYLDPNSTADVWGPLRKSGPNGTLALMMLMLWWGRAAAPGPENFREDSRGSWKALIADITSSFNALLATYPSQRFKRGLEDVAPSADPDPEIKRKRFVFHLNPQHAK</sequence>
<reference evidence="2 3" key="1">
    <citation type="submission" date="2020-07" db="EMBL/GenBank/DDBJ databases">
        <title>Comparative genomics of pyrophilous fungi reveals a link between fire events and developmental genes.</title>
        <authorList>
            <consortium name="DOE Joint Genome Institute"/>
            <person name="Steindorff A.S."/>
            <person name="Carver A."/>
            <person name="Calhoun S."/>
            <person name="Stillman K."/>
            <person name="Liu H."/>
            <person name="Lipzen A."/>
            <person name="Pangilinan J."/>
            <person name="Labutti K."/>
            <person name="Bruns T.D."/>
            <person name="Grigoriev I.V."/>
        </authorList>
    </citation>
    <scope>NUCLEOTIDE SEQUENCE [LARGE SCALE GENOMIC DNA]</scope>
    <source>
        <strain evidence="2 3">CBS 144469</strain>
    </source>
</reference>
<feature type="compositionally biased region" description="Low complexity" evidence="1">
    <location>
        <begin position="787"/>
        <end position="803"/>
    </location>
</feature>
<feature type="compositionally biased region" description="Polar residues" evidence="1">
    <location>
        <begin position="564"/>
        <end position="591"/>
    </location>
</feature>
<proteinExistence type="predicted"/>
<feature type="compositionally biased region" description="Polar residues" evidence="1">
    <location>
        <begin position="599"/>
        <end position="646"/>
    </location>
</feature>
<organism evidence="2 3">
    <name type="scientific">Ephemerocybe angulata</name>
    <dbReference type="NCBI Taxonomy" id="980116"/>
    <lineage>
        <taxon>Eukaryota</taxon>
        <taxon>Fungi</taxon>
        <taxon>Dikarya</taxon>
        <taxon>Basidiomycota</taxon>
        <taxon>Agaricomycotina</taxon>
        <taxon>Agaricomycetes</taxon>
        <taxon>Agaricomycetidae</taxon>
        <taxon>Agaricales</taxon>
        <taxon>Agaricineae</taxon>
        <taxon>Psathyrellaceae</taxon>
        <taxon>Ephemerocybe</taxon>
    </lineage>
</organism>
<gene>
    <name evidence="2" type="ORF">DFP72DRAFT_1073173</name>
</gene>
<feature type="compositionally biased region" description="Polar residues" evidence="1">
    <location>
        <begin position="526"/>
        <end position="554"/>
    </location>
</feature>
<dbReference type="EMBL" id="JACGCI010000062">
    <property type="protein sequence ID" value="KAF6749645.1"/>
    <property type="molecule type" value="Genomic_DNA"/>
</dbReference>
<evidence type="ECO:0000313" key="2">
    <source>
        <dbReference type="EMBL" id="KAF6749645.1"/>
    </source>
</evidence>
<feature type="compositionally biased region" description="Polar residues" evidence="1">
    <location>
        <begin position="804"/>
        <end position="816"/>
    </location>
</feature>
<protein>
    <submittedName>
        <fullName evidence="2">Uncharacterized protein</fullName>
    </submittedName>
</protein>
<keyword evidence="3" id="KW-1185">Reference proteome</keyword>
<comment type="caution">
    <text evidence="2">The sequence shown here is derived from an EMBL/GenBank/DDBJ whole genome shotgun (WGS) entry which is preliminary data.</text>
</comment>
<dbReference type="AlphaFoldDB" id="A0A8H6M0C0"/>
<feature type="region of interest" description="Disordered" evidence="1">
    <location>
        <begin position="275"/>
        <end position="374"/>
    </location>
</feature>
<dbReference type="OrthoDB" id="2683861at2759"/>
<feature type="region of interest" description="Disordered" evidence="1">
    <location>
        <begin position="782"/>
        <end position="841"/>
    </location>
</feature>
<accession>A0A8H6M0C0</accession>
<evidence type="ECO:0000256" key="1">
    <source>
        <dbReference type="SAM" id="MobiDB-lite"/>
    </source>
</evidence>
<name>A0A8H6M0C0_9AGAR</name>